<dbReference type="PANTHER" id="PTHR42754">
    <property type="entry name" value="ENDOGLUCANASE"/>
    <property type="match status" value="1"/>
</dbReference>
<reference evidence="1 2" key="1">
    <citation type="submission" date="2014-02" db="EMBL/GenBank/DDBJ databases">
        <title>The small core and large imbalanced accessory genome model reveals a collaborative survival strategy of Sorangium cellulosum strains in nature.</title>
        <authorList>
            <person name="Han K."/>
            <person name="Peng R."/>
            <person name="Blom J."/>
            <person name="Li Y.-Z."/>
        </authorList>
    </citation>
    <scope>NUCLEOTIDE SEQUENCE [LARGE SCALE GENOMIC DNA]</scope>
    <source>
        <strain evidence="1 2">So0149</strain>
    </source>
</reference>
<accession>A0A150SCW2</accession>
<name>A0A150SCW2_SORCE</name>
<protein>
    <submittedName>
        <fullName evidence="1">Nucleotide-binding protein</fullName>
    </submittedName>
</protein>
<sequence length="579" mass="58451">VGDRVAGRRAQSCAGVLADPDRPEESVLYVKLTDAPSCGARMPLGGAPYSSEELACVAAWIAELAPAGCSGPDCGCPGCVCAPGAQEACYSGAEDTRGVGRCADGTRTCNAEGTSWGPCTGEVLPAFDACDTPEDEDCDGRAPACEEVWSRAFGDANGQYARAVAVDADRNVFVAGQMEGTVDFGGGPLTATGADAYVAKFDRFGTHLWSKRFAGDGNQFAMALAVDPAGDVVVAGRAFGSVDLGGGVLVSHGGDDVFIVKLDAGGEHVWSRMIGGSGADRCDRVAVDPAGNVLVAGGFHGTVDVDGAVLTSAGLRDAFVLRLAPGDGRTLLALRAGDEGDDYAHAIAADADGNLLVAGYFSGSIDLGGAPLASAGLSDVFVAKLGPSGDHLWSARFGDAEADEAHDVAVHEATGDVVLTGTFASTIDFGGGRLTSAGGRDLYVARLSSDGAHVLSRRFGDAEDQLLTDFETGARASADVDAAGNIVLAGPLFGAADFGGGLLTSRGKTDVYLVKLGPAGDHLFSSLYGDGQTQVGLDVTAGSGASVLLAGRFYGKINFGHGALSGAGQGDAFLTKLSL</sequence>
<proteinExistence type="predicted"/>
<dbReference type="PANTHER" id="PTHR42754:SF1">
    <property type="entry name" value="LIPOPROTEIN"/>
    <property type="match status" value="1"/>
</dbReference>
<evidence type="ECO:0000313" key="1">
    <source>
        <dbReference type="EMBL" id="KYF90251.1"/>
    </source>
</evidence>
<evidence type="ECO:0000313" key="2">
    <source>
        <dbReference type="Proteomes" id="UP000075515"/>
    </source>
</evidence>
<dbReference type="Proteomes" id="UP000075515">
    <property type="component" value="Unassembled WGS sequence"/>
</dbReference>
<dbReference type="EMBL" id="JEMC01002154">
    <property type="protein sequence ID" value="KYF90251.1"/>
    <property type="molecule type" value="Genomic_DNA"/>
</dbReference>
<dbReference type="Gene3D" id="2.120.10.30">
    <property type="entry name" value="TolB, C-terminal domain"/>
    <property type="match status" value="1"/>
</dbReference>
<feature type="non-terminal residue" evidence="1">
    <location>
        <position position="1"/>
    </location>
</feature>
<dbReference type="InterPro" id="IPR011042">
    <property type="entry name" value="6-blade_b-propeller_TolB-like"/>
</dbReference>
<gene>
    <name evidence="1" type="ORF">BE18_36500</name>
</gene>
<dbReference type="SUPFAM" id="SSF63829">
    <property type="entry name" value="Calcium-dependent phosphotriesterase"/>
    <property type="match status" value="1"/>
</dbReference>
<dbReference type="AlphaFoldDB" id="A0A150SCW2"/>
<organism evidence="1 2">
    <name type="scientific">Sorangium cellulosum</name>
    <name type="common">Polyangium cellulosum</name>
    <dbReference type="NCBI Taxonomy" id="56"/>
    <lineage>
        <taxon>Bacteria</taxon>
        <taxon>Pseudomonadati</taxon>
        <taxon>Myxococcota</taxon>
        <taxon>Polyangia</taxon>
        <taxon>Polyangiales</taxon>
        <taxon>Polyangiaceae</taxon>
        <taxon>Sorangium</taxon>
    </lineage>
</organism>
<comment type="caution">
    <text evidence="1">The sequence shown here is derived from an EMBL/GenBank/DDBJ whole genome shotgun (WGS) entry which is preliminary data.</text>
</comment>